<dbReference type="SUPFAM" id="SSF51735">
    <property type="entry name" value="NAD(P)-binding Rossmann-fold domains"/>
    <property type="match status" value="1"/>
</dbReference>
<comment type="similarity">
    <text evidence="1 4">Belongs to the D-isomer specific 2-hydroxyacid dehydrogenase family.</text>
</comment>
<dbReference type="CDD" id="cd12167">
    <property type="entry name" value="2-Hacid_dh_8"/>
    <property type="match status" value="1"/>
</dbReference>
<evidence type="ECO:0000313" key="8">
    <source>
        <dbReference type="Proteomes" id="UP000286931"/>
    </source>
</evidence>
<keyword evidence="8" id="KW-1185">Reference proteome</keyword>
<dbReference type="InterPro" id="IPR006140">
    <property type="entry name" value="D-isomer_DH_NAD-bd"/>
</dbReference>
<comment type="caution">
    <text evidence="7">The sequence shown here is derived from an EMBL/GenBank/DDBJ whole genome shotgun (WGS) entry which is preliminary data.</text>
</comment>
<protein>
    <submittedName>
        <fullName evidence="7">2-hydroxyacid dehydrogenase</fullName>
    </submittedName>
</protein>
<gene>
    <name evidence="7" type="ORF">EHYA_08312</name>
</gene>
<dbReference type="SUPFAM" id="SSF52283">
    <property type="entry name" value="Formate/glycerate dehydrogenase catalytic domain-like"/>
    <property type="match status" value="1"/>
</dbReference>
<evidence type="ECO:0000259" key="6">
    <source>
        <dbReference type="Pfam" id="PF02826"/>
    </source>
</evidence>
<reference evidence="7 8" key="1">
    <citation type="submission" date="2018-12" db="EMBL/GenBank/DDBJ databases">
        <title>Draft genome sequence of Embleya hyalina NBRC 13850T.</title>
        <authorList>
            <person name="Komaki H."/>
            <person name="Hosoyama A."/>
            <person name="Kimura A."/>
            <person name="Ichikawa N."/>
            <person name="Tamura T."/>
        </authorList>
    </citation>
    <scope>NUCLEOTIDE SEQUENCE [LARGE SCALE GENOMIC DNA]</scope>
    <source>
        <strain evidence="7 8">NBRC 13850</strain>
    </source>
</reference>
<sequence length="351" mass="38183">MTDGTSTTTTRLGGPERRRPRVLLAMDPAVAARILDDEARTRLDALAEVDLDLIAADFAAPDAAAALAEAEVLFTCWGSAPLDEAVLARAPRLRAVVHAAGSVKHHLTDAAWARGLIVSSGAAANALPVAEYTVAAVLFANKRVLRIRDAYRAERRLVDWDARFPGFGNYRRTIGIVGASRIGRRVLELLRPFDFELLLHDPYVTTDQAEALGARRVDLDELMRRSDVVSVHAPELESTHHLLDRRRLALMRDGATLINTARGSLVDQEALTEELVAGRLDAVIDVTEPDVLPPASPLYDLPNVLLTPHIAGSLGGELRRMVASALDELDRYTRGVPFAHEVEPATLTRSA</sequence>
<keyword evidence="2 4" id="KW-0560">Oxidoreductase</keyword>
<organism evidence="7 8">
    <name type="scientific">Embleya hyalina</name>
    <dbReference type="NCBI Taxonomy" id="516124"/>
    <lineage>
        <taxon>Bacteria</taxon>
        <taxon>Bacillati</taxon>
        <taxon>Actinomycetota</taxon>
        <taxon>Actinomycetes</taxon>
        <taxon>Kitasatosporales</taxon>
        <taxon>Streptomycetaceae</taxon>
        <taxon>Embleya</taxon>
    </lineage>
</organism>
<keyword evidence="3" id="KW-0520">NAD</keyword>
<dbReference type="Gene3D" id="3.40.50.720">
    <property type="entry name" value="NAD(P)-binding Rossmann-like Domain"/>
    <property type="match status" value="2"/>
</dbReference>
<dbReference type="PANTHER" id="PTHR42789">
    <property type="entry name" value="D-ISOMER SPECIFIC 2-HYDROXYACID DEHYDROGENASE FAMILY PROTEIN (AFU_ORTHOLOGUE AFUA_6G10090)"/>
    <property type="match status" value="1"/>
</dbReference>
<feature type="domain" description="D-isomer specific 2-hydroxyacid dehydrogenase NAD-binding" evidence="6">
    <location>
        <begin position="135"/>
        <end position="311"/>
    </location>
</feature>
<dbReference type="GO" id="GO:0016616">
    <property type="term" value="F:oxidoreductase activity, acting on the CH-OH group of donors, NAD or NADP as acceptor"/>
    <property type="evidence" value="ECO:0007669"/>
    <property type="project" value="InterPro"/>
</dbReference>
<evidence type="ECO:0000256" key="1">
    <source>
        <dbReference type="ARBA" id="ARBA00005854"/>
    </source>
</evidence>
<accession>A0A401Z1D1</accession>
<evidence type="ECO:0000313" key="7">
    <source>
        <dbReference type="EMBL" id="GCE00586.1"/>
    </source>
</evidence>
<dbReference type="Proteomes" id="UP000286931">
    <property type="component" value="Unassembled WGS sequence"/>
</dbReference>
<dbReference type="AlphaFoldDB" id="A0A401Z1D1"/>
<dbReference type="InterPro" id="IPR036291">
    <property type="entry name" value="NAD(P)-bd_dom_sf"/>
</dbReference>
<dbReference type="Pfam" id="PF00389">
    <property type="entry name" value="2-Hacid_dh"/>
    <property type="match status" value="1"/>
</dbReference>
<evidence type="ECO:0000259" key="5">
    <source>
        <dbReference type="Pfam" id="PF00389"/>
    </source>
</evidence>
<evidence type="ECO:0000256" key="4">
    <source>
        <dbReference type="RuleBase" id="RU003719"/>
    </source>
</evidence>
<dbReference type="PANTHER" id="PTHR42789:SF1">
    <property type="entry name" value="D-ISOMER SPECIFIC 2-HYDROXYACID DEHYDROGENASE FAMILY PROTEIN (AFU_ORTHOLOGUE AFUA_6G10090)"/>
    <property type="match status" value="1"/>
</dbReference>
<dbReference type="InterPro" id="IPR050857">
    <property type="entry name" value="D-2-hydroxyacid_DH"/>
</dbReference>
<name>A0A401Z1D1_9ACTN</name>
<dbReference type="InterPro" id="IPR006139">
    <property type="entry name" value="D-isomer_2_OHA_DH_cat_dom"/>
</dbReference>
<evidence type="ECO:0000256" key="3">
    <source>
        <dbReference type="ARBA" id="ARBA00023027"/>
    </source>
</evidence>
<feature type="domain" description="D-isomer specific 2-hydroxyacid dehydrogenase catalytic" evidence="5">
    <location>
        <begin position="37"/>
        <end position="342"/>
    </location>
</feature>
<dbReference type="GO" id="GO:0051287">
    <property type="term" value="F:NAD binding"/>
    <property type="evidence" value="ECO:0007669"/>
    <property type="project" value="InterPro"/>
</dbReference>
<proteinExistence type="inferred from homology"/>
<dbReference type="EMBL" id="BIFH01000040">
    <property type="protein sequence ID" value="GCE00586.1"/>
    <property type="molecule type" value="Genomic_DNA"/>
</dbReference>
<dbReference type="Pfam" id="PF02826">
    <property type="entry name" value="2-Hacid_dh_C"/>
    <property type="match status" value="1"/>
</dbReference>
<evidence type="ECO:0000256" key="2">
    <source>
        <dbReference type="ARBA" id="ARBA00023002"/>
    </source>
</evidence>